<dbReference type="Proteomes" id="UP000054144">
    <property type="component" value="Unassembled WGS sequence"/>
</dbReference>
<feature type="transmembrane region" description="Helical" evidence="1">
    <location>
        <begin position="39"/>
        <end position="62"/>
    </location>
</feature>
<dbReference type="OrthoDB" id="2550823at2759"/>
<accession>A0A0D7ABX2</accession>
<evidence type="ECO:0000313" key="2">
    <source>
        <dbReference type="EMBL" id="KIY47909.1"/>
    </source>
</evidence>
<reference evidence="2 3" key="1">
    <citation type="journal article" date="2015" name="Fungal Genet. Biol.">
        <title>Evolution of novel wood decay mechanisms in Agaricales revealed by the genome sequences of Fistulina hepatica and Cylindrobasidium torrendii.</title>
        <authorList>
            <person name="Floudas D."/>
            <person name="Held B.W."/>
            <person name="Riley R."/>
            <person name="Nagy L.G."/>
            <person name="Koehler G."/>
            <person name="Ransdell A.S."/>
            <person name="Younus H."/>
            <person name="Chow J."/>
            <person name="Chiniquy J."/>
            <person name="Lipzen A."/>
            <person name="Tritt A."/>
            <person name="Sun H."/>
            <person name="Haridas S."/>
            <person name="LaButti K."/>
            <person name="Ohm R.A."/>
            <person name="Kues U."/>
            <person name="Blanchette R.A."/>
            <person name="Grigoriev I.V."/>
            <person name="Minto R.E."/>
            <person name="Hibbett D.S."/>
        </authorList>
    </citation>
    <scope>NUCLEOTIDE SEQUENCE [LARGE SCALE GENOMIC DNA]</scope>
    <source>
        <strain evidence="2 3">ATCC 64428</strain>
    </source>
</reference>
<feature type="transmembrane region" description="Helical" evidence="1">
    <location>
        <begin position="113"/>
        <end position="130"/>
    </location>
</feature>
<keyword evidence="1" id="KW-0472">Membrane</keyword>
<sequence>SVPSRRSIVFLLHVVFEGPLAAAAIWSPASLPLIQLTNTTLLILKLYAALLLGTCVTSLLCWGLPEFLPGKRAFAIGLCIYHTTLSTVLYQAPRVVPVSFGALAEAYKITPETVSGTVHGLLGLGMVLWWQTTLNLIPRQA</sequence>
<evidence type="ECO:0000256" key="1">
    <source>
        <dbReference type="SAM" id="Phobius"/>
    </source>
</evidence>
<dbReference type="EMBL" id="KN881914">
    <property type="protein sequence ID" value="KIY47909.1"/>
    <property type="molecule type" value="Genomic_DNA"/>
</dbReference>
<keyword evidence="1" id="KW-0812">Transmembrane</keyword>
<keyword evidence="1" id="KW-1133">Transmembrane helix</keyword>
<gene>
    <name evidence="2" type="ORF">FISHEDRAFT_44512</name>
</gene>
<keyword evidence="3" id="KW-1185">Reference proteome</keyword>
<proteinExistence type="predicted"/>
<dbReference type="AlphaFoldDB" id="A0A0D7ABX2"/>
<organism evidence="2 3">
    <name type="scientific">Fistulina hepatica ATCC 64428</name>
    <dbReference type="NCBI Taxonomy" id="1128425"/>
    <lineage>
        <taxon>Eukaryota</taxon>
        <taxon>Fungi</taxon>
        <taxon>Dikarya</taxon>
        <taxon>Basidiomycota</taxon>
        <taxon>Agaricomycotina</taxon>
        <taxon>Agaricomycetes</taxon>
        <taxon>Agaricomycetidae</taxon>
        <taxon>Agaricales</taxon>
        <taxon>Fistulinaceae</taxon>
        <taxon>Fistulina</taxon>
    </lineage>
</organism>
<feature type="transmembrane region" description="Helical" evidence="1">
    <location>
        <begin position="74"/>
        <end position="93"/>
    </location>
</feature>
<protein>
    <submittedName>
        <fullName evidence="2">Uncharacterized protein</fullName>
    </submittedName>
</protein>
<feature type="non-terminal residue" evidence="2">
    <location>
        <position position="1"/>
    </location>
</feature>
<name>A0A0D7ABX2_9AGAR</name>
<evidence type="ECO:0000313" key="3">
    <source>
        <dbReference type="Proteomes" id="UP000054144"/>
    </source>
</evidence>